<gene>
    <name evidence="3" type="ORF">RCOM_1438770</name>
</gene>
<evidence type="ECO:0000256" key="1">
    <source>
        <dbReference type="ARBA" id="ARBA00022737"/>
    </source>
</evidence>
<dbReference type="InParanoid" id="B9RG30"/>
<dbReference type="Gene3D" id="3.30.70.100">
    <property type="match status" value="1"/>
</dbReference>
<dbReference type="InterPro" id="IPR002885">
    <property type="entry name" value="PPR_rpt"/>
</dbReference>
<dbReference type="AlphaFoldDB" id="B9RG30"/>
<dbReference type="PROSITE" id="PS51375">
    <property type="entry name" value="PPR"/>
    <property type="match status" value="3"/>
</dbReference>
<accession>B9RG30</accession>
<dbReference type="CDD" id="cd00371">
    <property type="entry name" value="HMA"/>
    <property type="match status" value="1"/>
</dbReference>
<evidence type="ECO:0000313" key="4">
    <source>
        <dbReference type="Proteomes" id="UP000008311"/>
    </source>
</evidence>
<keyword evidence="1" id="KW-0677">Repeat</keyword>
<dbReference type="Pfam" id="PF13041">
    <property type="entry name" value="PPR_2"/>
    <property type="match status" value="1"/>
</dbReference>
<dbReference type="PANTHER" id="PTHR47926">
    <property type="entry name" value="PENTATRICOPEPTIDE REPEAT-CONTAINING PROTEIN"/>
    <property type="match status" value="1"/>
</dbReference>
<dbReference type="PANTHER" id="PTHR47926:SF347">
    <property type="entry name" value="PENTATRICOPEPTIDE REPEAT-CONTAINING PROTEIN"/>
    <property type="match status" value="1"/>
</dbReference>
<organism evidence="3 4">
    <name type="scientific">Ricinus communis</name>
    <name type="common">Castor bean</name>
    <dbReference type="NCBI Taxonomy" id="3988"/>
    <lineage>
        <taxon>Eukaryota</taxon>
        <taxon>Viridiplantae</taxon>
        <taxon>Streptophyta</taxon>
        <taxon>Embryophyta</taxon>
        <taxon>Tracheophyta</taxon>
        <taxon>Spermatophyta</taxon>
        <taxon>Magnoliopsida</taxon>
        <taxon>eudicotyledons</taxon>
        <taxon>Gunneridae</taxon>
        <taxon>Pentapetalae</taxon>
        <taxon>rosids</taxon>
        <taxon>fabids</taxon>
        <taxon>Malpighiales</taxon>
        <taxon>Euphorbiaceae</taxon>
        <taxon>Acalyphoideae</taxon>
        <taxon>Acalypheae</taxon>
        <taxon>Ricinus</taxon>
    </lineage>
</organism>
<dbReference type="GO" id="GO:0003723">
    <property type="term" value="F:RNA binding"/>
    <property type="evidence" value="ECO:0000318"/>
    <property type="project" value="GO_Central"/>
</dbReference>
<dbReference type="Proteomes" id="UP000008311">
    <property type="component" value="Unassembled WGS sequence"/>
</dbReference>
<dbReference type="eggNOG" id="KOG4197">
    <property type="taxonomic scope" value="Eukaryota"/>
</dbReference>
<dbReference type="FunFam" id="1.25.40.10:FF:000073">
    <property type="entry name" value="Pentatricopeptide repeat-containing protein chloroplastic"/>
    <property type="match status" value="1"/>
</dbReference>
<feature type="repeat" description="PPR" evidence="2">
    <location>
        <begin position="333"/>
        <end position="367"/>
    </location>
</feature>
<feature type="repeat" description="PPR" evidence="2">
    <location>
        <begin position="263"/>
        <end position="297"/>
    </location>
</feature>
<dbReference type="SUPFAM" id="SSF55008">
    <property type="entry name" value="HMA, heavy metal-associated domain"/>
    <property type="match status" value="1"/>
</dbReference>
<dbReference type="GO" id="GO:0009451">
    <property type="term" value="P:RNA modification"/>
    <property type="evidence" value="ECO:0000318"/>
    <property type="project" value="GO_Central"/>
</dbReference>
<name>B9RG30_RICCO</name>
<dbReference type="InterPro" id="IPR036163">
    <property type="entry name" value="HMA_dom_sf"/>
</dbReference>
<keyword evidence="4" id="KW-1185">Reference proteome</keyword>
<dbReference type="eggNOG" id="KOG1603">
    <property type="taxonomic scope" value="Eukaryota"/>
</dbReference>
<dbReference type="Pfam" id="PF01535">
    <property type="entry name" value="PPR"/>
    <property type="match status" value="4"/>
</dbReference>
<proteinExistence type="predicted"/>
<dbReference type="InterPro" id="IPR046960">
    <property type="entry name" value="PPR_At4g14850-like_plant"/>
</dbReference>
<dbReference type="GO" id="GO:0046872">
    <property type="term" value="F:metal ion binding"/>
    <property type="evidence" value="ECO:0007669"/>
    <property type="project" value="InterPro"/>
</dbReference>
<evidence type="ECO:0000313" key="3">
    <source>
        <dbReference type="EMBL" id="EEF50151.1"/>
    </source>
</evidence>
<feature type="repeat" description="PPR" evidence="2">
    <location>
        <begin position="61"/>
        <end position="95"/>
    </location>
</feature>
<protein>
    <submittedName>
        <fullName evidence="3">Pentatricopeptide repeat-containing protein, putative</fullName>
    </submittedName>
</protein>
<dbReference type="EMBL" id="EQ973777">
    <property type="protein sequence ID" value="EEF50151.1"/>
    <property type="molecule type" value="Genomic_DNA"/>
</dbReference>
<dbReference type="Gene3D" id="1.25.40.10">
    <property type="entry name" value="Tetratricopeptide repeat domain"/>
    <property type="match status" value="3"/>
</dbReference>
<dbReference type="InterPro" id="IPR011990">
    <property type="entry name" value="TPR-like_helical_dom_sf"/>
</dbReference>
<sequence>MDAHLLSSPIHNFLRFDPSPPTPTLHLQLHSRRRSLTPLRLLKSAHSAFPLQPLDEIPLSDTFAWNNLIHSHLTNRDPFSALSIYLHMLLRGALPDRRTFPRVLNASRLSTNLFLGKQIHAQALKFGFSSDPYVISSLIDFYGHLDSTDAARSLFDNSPSKNSVSWTVLARLYLMQNKPDVVLSLFYQMLDFNSLFDPVALATALRACGMLRSMHHGKILHGFAKKCRLEFDILVSNSLLKMYVDCHCIEDARATFHQMPTKDIISWTEIINGYVKIGEFNEALKLFRQMNIAGIRPDSLSLSTILPACARPAAHKLGREIHAYLLRNGIELNLMLQNALIDMYVKSGFMESASLIFVRMKEKDVISWTVMILGFSLHGQGELGVELFRRLEKDPSIEIDQYIYAAVLRCCTTACMVEEGKLYFGCIKEPNYGQAVADCLAKVAYVFEFVGQEQNKTVFGRGSSSFVARKSELKNIRYPLRCQSFRMKMRLRDPRSQAVSKNESMVEELKACETSHLTYARMKKAASEYLKRRYIGAEAQGKNYENMLSFSSGWHSKSCLDGVLGVQNHQMPCLVHHVAGVDSLEIDMDRQKVTVTGYVDQRKVLKVVRRTGRKAEFWPFPYDVEYYPYAAQYLDETTYTTSYNYYRHGFNESVHGYFPDQAYETVDDNTVHLFSEDNVHAYCTIM</sequence>
<reference evidence="4" key="1">
    <citation type="journal article" date="2010" name="Nat. Biotechnol.">
        <title>Draft genome sequence of the oilseed species Ricinus communis.</title>
        <authorList>
            <person name="Chan A.P."/>
            <person name="Crabtree J."/>
            <person name="Zhao Q."/>
            <person name="Lorenzi H."/>
            <person name="Orvis J."/>
            <person name="Puiu D."/>
            <person name="Melake-Berhan A."/>
            <person name="Jones K.M."/>
            <person name="Redman J."/>
            <person name="Chen G."/>
            <person name="Cahoon E.B."/>
            <person name="Gedil M."/>
            <person name="Stanke M."/>
            <person name="Haas B.J."/>
            <person name="Wortman J.R."/>
            <person name="Fraser-Liggett C.M."/>
            <person name="Ravel J."/>
            <person name="Rabinowicz P.D."/>
        </authorList>
    </citation>
    <scope>NUCLEOTIDE SEQUENCE [LARGE SCALE GENOMIC DNA]</scope>
    <source>
        <strain evidence="4">cv. Hale</strain>
    </source>
</reference>
<evidence type="ECO:0000256" key="2">
    <source>
        <dbReference type="PROSITE-ProRule" id="PRU00708"/>
    </source>
</evidence>
<dbReference type="InterPro" id="IPR006121">
    <property type="entry name" value="HMA_dom"/>
</dbReference>
<dbReference type="NCBIfam" id="TIGR00756">
    <property type="entry name" value="PPR"/>
    <property type="match status" value="1"/>
</dbReference>